<gene>
    <name evidence="3" type="ORF">K7G82_19475</name>
</gene>
<accession>A0ABS7PT19</accession>
<keyword evidence="4" id="KW-1185">Reference proteome</keyword>
<sequence>MNDWSHGYNVSLGYTYGFYRELAPDWLDLCARISGFVPPTRGANGSFRYLELGSGQGVGLCLLAAANPSAEFVGIDFNPEHIAHSKGLAAAAGLSNIRFIEGDFAALGASWPADLGQFDYVVMHGIYSWIPPEVRRALVRCLDHAVPPGGLVYNSYNTKPGWVSTMPFQHMARRMQMVTAKPGPAVIDDTVKLFESLGESNSAIFRVLPTLKARIDSVKTQNRAYLVQEYLHENWHPLWFSEAAAEFGAAKLNFVGAATIAELMLPGLLPPATRDIINAQTDSVLRQEVQDCAINQSFRRDIFCRGARRTFNRGIDTAFDSELYLVNAPKDDGEPLKIGTAFGELSLKHDSFAEAIAALETGPKTIGELVALPNFRKQGMSSAIQTLLLLIHMGGIGVGAAKRGDAKPAQRLNSVIARTVCEGAPYTHFAVPALGSALSVSDIDCMLFDTWAGAPKADAAKLGKGLAERLAKVGRKLQQNGQPIDGAAAQERIDAMSATFLEQSLPRWRKLGAVA</sequence>
<keyword evidence="3" id="KW-0808">Transferase</keyword>
<organism evidence="3 4">
    <name type="scientific">Sphingomonas colocasiae</name>
    <dbReference type="NCBI Taxonomy" id="1848973"/>
    <lineage>
        <taxon>Bacteria</taxon>
        <taxon>Pseudomonadati</taxon>
        <taxon>Pseudomonadota</taxon>
        <taxon>Alphaproteobacteria</taxon>
        <taxon>Sphingomonadales</taxon>
        <taxon>Sphingomonadaceae</taxon>
        <taxon>Sphingomonas</taxon>
    </lineage>
</organism>
<evidence type="ECO:0000313" key="3">
    <source>
        <dbReference type="EMBL" id="MBY8824495.1"/>
    </source>
</evidence>
<dbReference type="InterPro" id="IPR025714">
    <property type="entry name" value="Methyltranfer_dom"/>
</dbReference>
<name>A0ABS7PT19_9SPHN</name>
<dbReference type="Pfam" id="PF10119">
    <property type="entry name" value="MethyTransf_Reg"/>
    <property type="match status" value="1"/>
</dbReference>
<dbReference type="Gene3D" id="3.40.50.150">
    <property type="entry name" value="Vaccinia Virus protein VP39"/>
    <property type="match status" value="1"/>
</dbReference>
<comment type="caution">
    <text evidence="3">The sequence shown here is derived from an EMBL/GenBank/DDBJ whole genome shotgun (WGS) entry which is preliminary data.</text>
</comment>
<evidence type="ECO:0000313" key="4">
    <source>
        <dbReference type="Proteomes" id="UP000706039"/>
    </source>
</evidence>
<dbReference type="InterPro" id="IPR018773">
    <property type="entry name" value="MeTrfase_reg_dom_prd"/>
</dbReference>
<feature type="domain" description="Methyltransferase regulatory" evidence="1">
    <location>
        <begin position="222"/>
        <end position="305"/>
    </location>
</feature>
<proteinExistence type="predicted"/>
<reference evidence="3 4" key="1">
    <citation type="submission" date="2021-08" db="EMBL/GenBank/DDBJ databases">
        <authorList>
            <person name="Tuo L."/>
        </authorList>
    </citation>
    <scope>NUCLEOTIDE SEQUENCE [LARGE SCALE GENOMIC DNA]</scope>
    <source>
        <strain evidence="3 4">JCM 31229</strain>
    </source>
</reference>
<dbReference type="CDD" id="cd02440">
    <property type="entry name" value="AdoMet_MTases"/>
    <property type="match status" value="1"/>
</dbReference>
<dbReference type="GO" id="GO:0032259">
    <property type="term" value="P:methylation"/>
    <property type="evidence" value="ECO:0007669"/>
    <property type="project" value="UniProtKB-KW"/>
</dbReference>
<dbReference type="InterPro" id="IPR029063">
    <property type="entry name" value="SAM-dependent_MTases_sf"/>
</dbReference>
<dbReference type="Pfam" id="PF13847">
    <property type="entry name" value="Methyltransf_31"/>
    <property type="match status" value="1"/>
</dbReference>
<feature type="domain" description="Methyltransferase" evidence="2">
    <location>
        <begin position="48"/>
        <end position="191"/>
    </location>
</feature>
<dbReference type="RefSeq" id="WP_222991600.1">
    <property type="nucleotide sequence ID" value="NZ_JAINVV010000009.1"/>
</dbReference>
<keyword evidence="3" id="KW-0489">Methyltransferase</keyword>
<protein>
    <submittedName>
        <fullName evidence="3">Class I SAM-dependent methyltransferase</fullName>
    </submittedName>
</protein>
<dbReference type="SUPFAM" id="SSF53335">
    <property type="entry name" value="S-adenosyl-L-methionine-dependent methyltransferases"/>
    <property type="match status" value="1"/>
</dbReference>
<dbReference type="GO" id="GO:0008168">
    <property type="term" value="F:methyltransferase activity"/>
    <property type="evidence" value="ECO:0007669"/>
    <property type="project" value="UniProtKB-KW"/>
</dbReference>
<dbReference type="EMBL" id="JAINVV010000009">
    <property type="protein sequence ID" value="MBY8824495.1"/>
    <property type="molecule type" value="Genomic_DNA"/>
</dbReference>
<evidence type="ECO:0000259" key="1">
    <source>
        <dbReference type="Pfam" id="PF10119"/>
    </source>
</evidence>
<evidence type="ECO:0000259" key="2">
    <source>
        <dbReference type="Pfam" id="PF13847"/>
    </source>
</evidence>
<dbReference type="Proteomes" id="UP000706039">
    <property type="component" value="Unassembled WGS sequence"/>
</dbReference>